<evidence type="ECO:0000313" key="1">
    <source>
        <dbReference type="EMBL" id="PHQ33215.1"/>
    </source>
</evidence>
<keyword evidence="2" id="KW-1185">Reference proteome</keyword>
<dbReference type="Proteomes" id="UP000225740">
    <property type="component" value="Unassembled WGS sequence"/>
</dbReference>
<dbReference type="EMBL" id="NIZW01000018">
    <property type="protein sequence ID" value="PHQ33215.1"/>
    <property type="molecule type" value="Genomic_DNA"/>
</dbReference>
<gene>
    <name evidence="1" type="ORF">CEE69_20955</name>
</gene>
<sequence length="74" mass="8437">MPNLRSRLPVTRAAAFVLTEAPRSLEISRYRTRQAERCIRAKRYCGVSSFLLEHPRQSRGDHALSTRCALVVPL</sequence>
<protein>
    <submittedName>
        <fullName evidence="1">Uncharacterized protein</fullName>
    </submittedName>
</protein>
<accession>A0A2G1W2J4</accession>
<comment type="caution">
    <text evidence="1">The sequence shown here is derived from an EMBL/GenBank/DDBJ whole genome shotgun (WGS) entry which is preliminary data.</text>
</comment>
<name>A0A2G1W2J4_9BACT</name>
<dbReference type="AlphaFoldDB" id="A0A2G1W2J4"/>
<reference evidence="1 2" key="1">
    <citation type="submission" date="2017-06" db="EMBL/GenBank/DDBJ databases">
        <title>Description of Rhodopirellula bahusiensis sp. nov.</title>
        <authorList>
            <person name="Kizina J."/>
            <person name="Harder J."/>
        </authorList>
    </citation>
    <scope>NUCLEOTIDE SEQUENCE [LARGE SCALE GENOMIC DNA]</scope>
    <source>
        <strain evidence="1 2">SWK21</strain>
    </source>
</reference>
<proteinExistence type="predicted"/>
<evidence type="ECO:0000313" key="2">
    <source>
        <dbReference type="Proteomes" id="UP000225740"/>
    </source>
</evidence>
<organism evidence="1 2">
    <name type="scientific">Rhodopirellula bahusiensis</name>
    <dbReference type="NCBI Taxonomy" id="2014065"/>
    <lineage>
        <taxon>Bacteria</taxon>
        <taxon>Pseudomonadati</taxon>
        <taxon>Planctomycetota</taxon>
        <taxon>Planctomycetia</taxon>
        <taxon>Pirellulales</taxon>
        <taxon>Pirellulaceae</taxon>
        <taxon>Rhodopirellula</taxon>
    </lineage>
</organism>